<accession>A0ABQ5IBW5</accession>
<evidence type="ECO:0000313" key="1">
    <source>
        <dbReference type="EMBL" id="GJT97603.1"/>
    </source>
</evidence>
<sequence length="123" mass="13836">MPWALCVDGSCPSDCRALDLFPSEELYKEQSRSAKVSGGGLLFQKEFILKLILGHEAMRGGEYLAEEKKVLAEIKETNAKSKELNEAIKAQHKIHDNAAVDLNSPTRFQDFQDFRKCTTVMDD</sequence>
<reference evidence="1" key="2">
    <citation type="submission" date="2022-01" db="EMBL/GenBank/DDBJ databases">
        <authorList>
            <person name="Yamashiro T."/>
            <person name="Shiraishi A."/>
            <person name="Satake H."/>
            <person name="Nakayama K."/>
        </authorList>
    </citation>
    <scope>NUCLEOTIDE SEQUENCE</scope>
</reference>
<gene>
    <name evidence="1" type="ORF">Tco_1093121</name>
</gene>
<comment type="caution">
    <text evidence="1">The sequence shown here is derived from an EMBL/GenBank/DDBJ whole genome shotgun (WGS) entry which is preliminary data.</text>
</comment>
<reference evidence="1" key="1">
    <citation type="journal article" date="2022" name="Int. J. Mol. Sci.">
        <title>Draft Genome of Tanacetum Coccineum: Genomic Comparison of Closely Related Tanacetum-Family Plants.</title>
        <authorList>
            <person name="Yamashiro T."/>
            <person name="Shiraishi A."/>
            <person name="Nakayama K."/>
            <person name="Satake H."/>
        </authorList>
    </citation>
    <scope>NUCLEOTIDE SEQUENCE</scope>
</reference>
<evidence type="ECO:0000313" key="2">
    <source>
        <dbReference type="Proteomes" id="UP001151760"/>
    </source>
</evidence>
<name>A0ABQ5IBW5_9ASTR</name>
<dbReference type="EMBL" id="BQNB010020595">
    <property type="protein sequence ID" value="GJT97603.1"/>
    <property type="molecule type" value="Genomic_DNA"/>
</dbReference>
<feature type="non-terminal residue" evidence="1">
    <location>
        <position position="123"/>
    </location>
</feature>
<dbReference type="Proteomes" id="UP001151760">
    <property type="component" value="Unassembled WGS sequence"/>
</dbReference>
<keyword evidence="2" id="KW-1185">Reference proteome</keyword>
<protein>
    <submittedName>
        <fullName evidence="1">Uncharacterized protein</fullName>
    </submittedName>
</protein>
<organism evidence="1 2">
    <name type="scientific">Tanacetum coccineum</name>
    <dbReference type="NCBI Taxonomy" id="301880"/>
    <lineage>
        <taxon>Eukaryota</taxon>
        <taxon>Viridiplantae</taxon>
        <taxon>Streptophyta</taxon>
        <taxon>Embryophyta</taxon>
        <taxon>Tracheophyta</taxon>
        <taxon>Spermatophyta</taxon>
        <taxon>Magnoliopsida</taxon>
        <taxon>eudicotyledons</taxon>
        <taxon>Gunneridae</taxon>
        <taxon>Pentapetalae</taxon>
        <taxon>asterids</taxon>
        <taxon>campanulids</taxon>
        <taxon>Asterales</taxon>
        <taxon>Asteraceae</taxon>
        <taxon>Asteroideae</taxon>
        <taxon>Anthemideae</taxon>
        <taxon>Anthemidinae</taxon>
        <taxon>Tanacetum</taxon>
    </lineage>
</organism>
<proteinExistence type="predicted"/>